<evidence type="ECO:0000313" key="1">
    <source>
        <dbReference type="EMBL" id="GAF80615.1"/>
    </source>
</evidence>
<gene>
    <name evidence="1" type="ORF">S01H1_01495</name>
</gene>
<dbReference type="EMBL" id="BARS01000654">
    <property type="protein sequence ID" value="GAF80615.1"/>
    <property type="molecule type" value="Genomic_DNA"/>
</dbReference>
<organism evidence="1">
    <name type="scientific">marine sediment metagenome</name>
    <dbReference type="NCBI Taxonomy" id="412755"/>
    <lineage>
        <taxon>unclassified sequences</taxon>
        <taxon>metagenomes</taxon>
        <taxon>ecological metagenomes</taxon>
    </lineage>
</organism>
<reference evidence="1" key="1">
    <citation type="journal article" date="2014" name="Front. Microbiol.">
        <title>High frequency of phylogenetically diverse reductive dehalogenase-homologous genes in deep subseafloor sedimentary metagenomes.</title>
        <authorList>
            <person name="Kawai M."/>
            <person name="Futagami T."/>
            <person name="Toyoda A."/>
            <person name="Takaki Y."/>
            <person name="Nishi S."/>
            <person name="Hori S."/>
            <person name="Arai W."/>
            <person name="Tsubouchi T."/>
            <person name="Morono Y."/>
            <person name="Uchiyama I."/>
            <person name="Ito T."/>
            <person name="Fujiyama A."/>
            <person name="Inagaki F."/>
            <person name="Takami H."/>
        </authorList>
    </citation>
    <scope>NUCLEOTIDE SEQUENCE</scope>
    <source>
        <strain evidence="1">Expedition CK06-06</strain>
    </source>
</reference>
<protein>
    <submittedName>
        <fullName evidence="1">Uncharacterized protein</fullName>
    </submittedName>
</protein>
<name>X0TWW4_9ZZZZ</name>
<sequence>MSDVKFDLKPVEEKPRRKYRTGSKYDAVLDAFMKGAAELVEVSVEGKEANYLRLQLSKRIDAREIGGVKASVLNGVVYLEKE</sequence>
<dbReference type="AlphaFoldDB" id="X0TWW4"/>
<comment type="caution">
    <text evidence="1">The sequence shown here is derived from an EMBL/GenBank/DDBJ whole genome shotgun (WGS) entry which is preliminary data.</text>
</comment>
<accession>X0TWW4</accession>
<proteinExistence type="predicted"/>